<comment type="catalytic activity">
    <reaction evidence="1">
        <text>Hydrolysis of Pro-|-Xaa &gt;&gt; Ala-|-Xaa in oligopeptides.</text>
        <dbReference type="EC" id="3.4.21.26"/>
    </reaction>
</comment>
<dbReference type="EMBL" id="LFNG01000002">
    <property type="protein sequence ID" value="KMQ72473.1"/>
    <property type="molecule type" value="Genomic_DNA"/>
</dbReference>
<dbReference type="GO" id="GO:0004252">
    <property type="term" value="F:serine-type endopeptidase activity"/>
    <property type="evidence" value="ECO:0007669"/>
    <property type="project" value="UniProtKB-EC"/>
</dbReference>
<dbReference type="GO" id="GO:0005829">
    <property type="term" value="C:cytosol"/>
    <property type="evidence" value="ECO:0007669"/>
    <property type="project" value="TreeGrafter"/>
</dbReference>
<dbReference type="Pfam" id="PF00326">
    <property type="entry name" value="Peptidase_S9"/>
    <property type="match status" value="1"/>
</dbReference>
<sequence length="718" mass="81413">MKKVTLICMSAAFQLITAQQFSYPPTKKVAVTDEIWGQKIQDDYRWMEDVKNPEMVSWLKSQADFTNSQLSKIPGQDQLIKELKQYEQMNPGLNIPAGKSGKRYFYNRKNAGEQVRKLYYRDGENGAEKLLFDPQKFIAGKTMDYNTQISDDGSRIIFNLSESGSELGDIHIMEVSTGQFLADVIPHSEGYFFDTSKSEIIYRQFKSYDVHDPENNLNLPLKLHKIGTPISSDILLASAEKYPELGIKPMDYLGISSYKNSPYVFLGIFTVDPNAIFYYAPKSDFKNKKIVWKKLVDQRDEIHQMFVDGEDVYFQTPKGNSNFRLIKTSLKNPDIANAKVILDGNSNWKIDRVVQTKDFLVIDQDHNGIQTKIVTYNLRNGKEESLNANLEGNVMSMPFNENQDDNEIVLINTGWTKPFNVFPYDLAAKKKWENFLTVKFNFPNLENLAYEEIEYPSHDGAMVPLSIVYDKTKLKKDGSNTAFMMGYGSYGMIAYAPVFQRNYLPLLNRGVVIAFAHVRGGGEKGNDWYLAGKKTTKPNTWKDFNAAAEYLIKNKFTSPEKLGITGASAGGILIGRAITERPDLYKVAIPKVGCLNTLRMEFSANGPVNIPEFGTIKDETEFKALYEMDAFQHIKKGTKYPAQLITTGFNDPRVDSFIPAKFAAKMQDQNASQNPVYLYVDYKAGHFGGSTMDEQFAQLSKEFAFLLSETGNPEFQVK</sequence>
<dbReference type="PANTHER" id="PTHR42881">
    <property type="entry name" value="PROLYL ENDOPEPTIDASE"/>
    <property type="match status" value="1"/>
</dbReference>
<dbReference type="PROSITE" id="PS00708">
    <property type="entry name" value="PRO_ENDOPEP_SER"/>
    <property type="match status" value="1"/>
</dbReference>
<dbReference type="SUPFAM" id="SSF50993">
    <property type="entry name" value="Peptidase/esterase 'gauge' domain"/>
    <property type="match status" value="1"/>
</dbReference>
<keyword evidence="4" id="KW-0645">Protease</keyword>
<dbReference type="SUPFAM" id="SSF53474">
    <property type="entry name" value="alpha/beta-Hydrolases"/>
    <property type="match status" value="1"/>
</dbReference>
<reference evidence="9 10" key="1">
    <citation type="journal article" date="2004" name="Int. J. Syst. Evol. Microbiol.">
        <title>Kaistella koreensis gen. nov., sp. nov., a novel member of the Chryseobacterium-Bergeyella-Riemerella branch.</title>
        <authorList>
            <person name="Kim M.K."/>
            <person name="Im W.T."/>
            <person name="Shin Y.K."/>
            <person name="Lim J.H."/>
            <person name="Kim S.H."/>
            <person name="Lee B.C."/>
            <person name="Park M.Y."/>
            <person name="Lee K.Y."/>
            <person name="Lee S.T."/>
        </authorList>
    </citation>
    <scope>NUCLEOTIDE SEQUENCE [LARGE SCALE GENOMIC DNA]</scope>
    <source>
        <strain evidence="9 10">CCUG 49689</strain>
    </source>
</reference>
<keyword evidence="5" id="KW-0378">Hydrolase</keyword>
<dbReference type="InterPro" id="IPR001375">
    <property type="entry name" value="Peptidase_S9_cat"/>
</dbReference>
<evidence type="ECO:0000256" key="6">
    <source>
        <dbReference type="ARBA" id="ARBA00022825"/>
    </source>
</evidence>
<evidence type="ECO:0000256" key="4">
    <source>
        <dbReference type="ARBA" id="ARBA00022670"/>
    </source>
</evidence>
<evidence type="ECO:0000313" key="9">
    <source>
        <dbReference type="EMBL" id="KMQ72473.1"/>
    </source>
</evidence>
<evidence type="ECO:0000256" key="5">
    <source>
        <dbReference type="ARBA" id="ARBA00022801"/>
    </source>
</evidence>
<proteinExistence type="inferred from homology"/>
<evidence type="ECO:0000259" key="7">
    <source>
        <dbReference type="Pfam" id="PF00326"/>
    </source>
</evidence>
<accession>A0A0J7J244</accession>
<dbReference type="InterPro" id="IPR029058">
    <property type="entry name" value="AB_hydrolase_fold"/>
</dbReference>
<dbReference type="Gene3D" id="2.130.10.120">
    <property type="entry name" value="Prolyl oligopeptidase, N-terminal domain"/>
    <property type="match status" value="1"/>
</dbReference>
<dbReference type="Proteomes" id="UP000035900">
    <property type="component" value="Unassembled WGS sequence"/>
</dbReference>
<evidence type="ECO:0000256" key="3">
    <source>
        <dbReference type="ARBA" id="ARBA00011897"/>
    </source>
</evidence>
<evidence type="ECO:0000313" key="10">
    <source>
        <dbReference type="Proteomes" id="UP000035900"/>
    </source>
</evidence>
<dbReference type="Pfam" id="PF02897">
    <property type="entry name" value="Peptidase_S9_N"/>
    <property type="match status" value="1"/>
</dbReference>
<dbReference type="PRINTS" id="PR00862">
    <property type="entry name" value="PROLIGOPTASE"/>
</dbReference>
<dbReference type="RefSeq" id="WP_048498382.1">
    <property type="nucleotide sequence ID" value="NZ_LFNG01000002.1"/>
</dbReference>
<evidence type="ECO:0000256" key="1">
    <source>
        <dbReference type="ARBA" id="ARBA00001070"/>
    </source>
</evidence>
<dbReference type="STRING" id="1304281.ACM44_01660"/>
<evidence type="ECO:0000256" key="2">
    <source>
        <dbReference type="ARBA" id="ARBA00005228"/>
    </source>
</evidence>
<feature type="domain" description="Peptidase S9A N-terminal" evidence="8">
    <location>
        <begin position="24"/>
        <end position="430"/>
    </location>
</feature>
<dbReference type="GO" id="GO:0006508">
    <property type="term" value="P:proteolysis"/>
    <property type="evidence" value="ECO:0007669"/>
    <property type="project" value="UniProtKB-KW"/>
</dbReference>
<dbReference type="AlphaFoldDB" id="A0A0J7J244"/>
<keyword evidence="6" id="KW-0720">Serine protease</keyword>
<dbReference type="OrthoDB" id="9801421at2"/>
<dbReference type="InterPro" id="IPR023302">
    <property type="entry name" value="Pept_S9A_N"/>
</dbReference>
<dbReference type="PATRIC" id="fig|1304281.5.peg.353"/>
<comment type="caution">
    <text evidence="9">The sequence shown here is derived from an EMBL/GenBank/DDBJ whole genome shotgun (WGS) entry which is preliminary data.</text>
</comment>
<dbReference type="InterPro" id="IPR002471">
    <property type="entry name" value="Pept_S9_AS"/>
</dbReference>
<keyword evidence="10" id="KW-1185">Reference proteome</keyword>
<dbReference type="PANTHER" id="PTHR42881:SF2">
    <property type="entry name" value="PROLYL ENDOPEPTIDASE"/>
    <property type="match status" value="1"/>
</dbReference>
<dbReference type="InterPro" id="IPR051167">
    <property type="entry name" value="Prolyl_oligopep/macrocyclase"/>
</dbReference>
<dbReference type="GO" id="GO:0070012">
    <property type="term" value="F:oligopeptidase activity"/>
    <property type="evidence" value="ECO:0007669"/>
    <property type="project" value="TreeGrafter"/>
</dbReference>
<dbReference type="Gene3D" id="3.40.50.1820">
    <property type="entry name" value="alpha/beta hydrolase"/>
    <property type="match status" value="1"/>
</dbReference>
<protein>
    <recommendedName>
        <fullName evidence="3">prolyl oligopeptidase</fullName>
        <ecNumber evidence="3">3.4.21.26</ecNumber>
    </recommendedName>
</protein>
<evidence type="ECO:0000259" key="8">
    <source>
        <dbReference type="Pfam" id="PF02897"/>
    </source>
</evidence>
<dbReference type="EC" id="3.4.21.26" evidence="3"/>
<dbReference type="InterPro" id="IPR002470">
    <property type="entry name" value="Peptidase_S9A"/>
</dbReference>
<comment type="similarity">
    <text evidence="2">Belongs to the peptidase S9A family.</text>
</comment>
<organism evidence="9 10">
    <name type="scientific">Chryseobacterium koreense CCUG 49689</name>
    <dbReference type="NCBI Taxonomy" id="1304281"/>
    <lineage>
        <taxon>Bacteria</taxon>
        <taxon>Pseudomonadati</taxon>
        <taxon>Bacteroidota</taxon>
        <taxon>Flavobacteriia</taxon>
        <taxon>Flavobacteriales</taxon>
        <taxon>Weeksellaceae</taxon>
        <taxon>Chryseobacterium group</taxon>
        <taxon>Chryseobacterium</taxon>
    </lineage>
</organism>
<name>A0A0J7J244_9FLAO</name>
<gene>
    <name evidence="9" type="ORF">ACM44_01660</name>
</gene>
<feature type="domain" description="Peptidase S9 prolyl oligopeptidase catalytic" evidence="7">
    <location>
        <begin position="502"/>
        <end position="711"/>
    </location>
</feature>